<dbReference type="InterPro" id="IPR036909">
    <property type="entry name" value="Cyt_c-like_dom_sf"/>
</dbReference>
<organism evidence="7 8">
    <name type="scientific">Neorhodopirellula pilleata</name>
    <dbReference type="NCBI Taxonomy" id="2714738"/>
    <lineage>
        <taxon>Bacteria</taxon>
        <taxon>Pseudomonadati</taxon>
        <taxon>Planctomycetota</taxon>
        <taxon>Planctomycetia</taxon>
        <taxon>Pirellulales</taxon>
        <taxon>Pirellulaceae</taxon>
        <taxon>Neorhodopirellula</taxon>
    </lineage>
</organism>
<keyword evidence="8" id="KW-1185">Reference proteome</keyword>
<dbReference type="AlphaFoldDB" id="A0A5C6A4H2"/>
<name>A0A5C6A4H2_9BACT</name>
<dbReference type="GO" id="GO:0020037">
    <property type="term" value="F:heme binding"/>
    <property type="evidence" value="ECO:0007669"/>
    <property type="project" value="InterPro"/>
</dbReference>
<dbReference type="EMBL" id="SJPM01000008">
    <property type="protein sequence ID" value="TWT94198.1"/>
    <property type="molecule type" value="Genomic_DNA"/>
</dbReference>
<evidence type="ECO:0000256" key="2">
    <source>
        <dbReference type="ARBA" id="ARBA00022723"/>
    </source>
</evidence>
<keyword evidence="2 4" id="KW-0479">Metal-binding</keyword>
<dbReference type="PANTHER" id="PTHR33751">
    <property type="entry name" value="CBB3-TYPE CYTOCHROME C OXIDASE SUBUNIT FIXP"/>
    <property type="match status" value="1"/>
</dbReference>
<dbReference type="GO" id="GO:0046872">
    <property type="term" value="F:metal ion binding"/>
    <property type="evidence" value="ECO:0007669"/>
    <property type="project" value="UniProtKB-KW"/>
</dbReference>
<keyword evidence="1 4" id="KW-0349">Heme</keyword>
<evidence type="ECO:0000256" key="1">
    <source>
        <dbReference type="ARBA" id="ARBA00022617"/>
    </source>
</evidence>
<evidence type="ECO:0000259" key="6">
    <source>
        <dbReference type="PROSITE" id="PS51007"/>
    </source>
</evidence>
<proteinExistence type="predicted"/>
<evidence type="ECO:0000256" key="4">
    <source>
        <dbReference type="PROSITE-ProRule" id="PRU00433"/>
    </source>
</evidence>
<keyword evidence="5" id="KW-0472">Membrane</keyword>
<dbReference type="InterPro" id="IPR009056">
    <property type="entry name" value="Cyt_c-like_dom"/>
</dbReference>
<keyword evidence="5" id="KW-0812">Transmembrane</keyword>
<keyword evidence="3 4" id="KW-0408">Iron</keyword>
<dbReference type="SUPFAM" id="SSF46626">
    <property type="entry name" value="Cytochrome c"/>
    <property type="match status" value="2"/>
</dbReference>
<evidence type="ECO:0000313" key="8">
    <source>
        <dbReference type="Proteomes" id="UP000316213"/>
    </source>
</evidence>
<dbReference type="Proteomes" id="UP000316213">
    <property type="component" value="Unassembled WGS sequence"/>
</dbReference>
<feature type="domain" description="Cytochrome c" evidence="6">
    <location>
        <begin position="134"/>
        <end position="228"/>
    </location>
</feature>
<dbReference type="Gene3D" id="1.10.760.10">
    <property type="entry name" value="Cytochrome c-like domain"/>
    <property type="match status" value="2"/>
</dbReference>
<dbReference type="GO" id="GO:0009055">
    <property type="term" value="F:electron transfer activity"/>
    <property type="evidence" value="ECO:0007669"/>
    <property type="project" value="InterPro"/>
</dbReference>
<dbReference type="Pfam" id="PF00034">
    <property type="entry name" value="Cytochrom_C"/>
    <property type="match status" value="2"/>
</dbReference>
<keyword evidence="5" id="KW-1133">Transmembrane helix</keyword>
<sequence length="462" mass="51185">MNRFNSVTRPEPTTSLSTVYSATLPHIQAKSIHRPGFQSYLVVWMVAASVVALMVLTGCSREPKPLAFEPNLVHAMKYQIKEGVPMEQASDDAFWIVTEMFGTPDQPKLPTIVTEDEDLASLVSVENLVKASGKIGEPGRGLYQTHCVTCHGVTGNGRGELSSTMSPYPRDYRKGVFKFKSTERGEKPTREDLAGLIKNGINGSRMVAIPNLTEEDVEALVDYVIYLSWRGELERMLIDDAIYELDFEEGERIINPAFQSSVVEEEKEAFEDSWELAEDFAVEIAEAWLEAPDAIAEVPEPPADFVVPDSYEEFVVAMSGDQAAVLAASVARGGELFKGKIAACSKCHGEKGRGDGQNTDYDDWTKEWTLGIGLKPENRDELISLMARGALPPVNAKPRNFELGAFHGGEKAEDLFRRITQGIEGSPMPAVTFVDGEFEEDDVWHLINYVRSLKKLEEQPQT</sequence>
<evidence type="ECO:0000313" key="7">
    <source>
        <dbReference type="EMBL" id="TWT94198.1"/>
    </source>
</evidence>
<accession>A0A5C6A4H2</accession>
<evidence type="ECO:0000256" key="3">
    <source>
        <dbReference type="ARBA" id="ARBA00023004"/>
    </source>
</evidence>
<dbReference type="InterPro" id="IPR050597">
    <property type="entry name" value="Cytochrome_c_Oxidase_Subunit"/>
</dbReference>
<feature type="transmembrane region" description="Helical" evidence="5">
    <location>
        <begin position="37"/>
        <end position="56"/>
    </location>
</feature>
<dbReference type="PROSITE" id="PS51007">
    <property type="entry name" value="CYTC"/>
    <property type="match status" value="2"/>
</dbReference>
<feature type="domain" description="Cytochrome c" evidence="6">
    <location>
        <begin position="328"/>
        <end position="454"/>
    </location>
</feature>
<comment type="caution">
    <text evidence="7">The sequence shown here is derived from an EMBL/GenBank/DDBJ whole genome shotgun (WGS) entry which is preliminary data.</text>
</comment>
<reference evidence="7 8" key="1">
    <citation type="submission" date="2019-02" db="EMBL/GenBank/DDBJ databases">
        <title>Deep-cultivation of Planctomycetes and their phenomic and genomic characterization uncovers novel biology.</title>
        <authorList>
            <person name="Wiegand S."/>
            <person name="Jogler M."/>
            <person name="Boedeker C."/>
            <person name="Pinto D."/>
            <person name="Vollmers J."/>
            <person name="Rivas-Marin E."/>
            <person name="Kohn T."/>
            <person name="Peeters S.H."/>
            <person name="Heuer A."/>
            <person name="Rast P."/>
            <person name="Oberbeckmann S."/>
            <person name="Bunk B."/>
            <person name="Jeske O."/>
            <person name="Meyerdierks A."/>
            <person name="Storesund J.E."/>
            <person name="Kallscheuer N."/>
            <person name="Luecker S."/>
            <person name="Lage O.M."/>
            <person name="Pohl T."/>
            <person name="Merkel B.J."/>
            <person name="Hornburger P."/>
            <person name="Mueller R.-W."/>
            <person name="Bruemmer F."/>
            <person name="Labrenz M."/>
            <person name="Spormann A.M."/>
            <person name="Op Den Camp H."/>
            <person name="Overmann J."/>
            <person name="Amann R."/>
            <person name="Jetten M.S.M."/>
            <person name="Mascher T."/>
            <person name="Medema M.H."/>
            <person name="Devos D.P."/>
            <person name="Kaster A.-K."/>
            <person name="Ovreas L."/>
            <person name="Rohde M."/>
            <person name="Galperin M.Y."/>
            <person name="Jogler C."/>
        </authorList>
    </citation>
    <scope>NUCLEOTIDE SEQUENCE [LARGE SCALE GENOMIC DNA]</scope>
    <source>
        <strain evidence="7 8">Pla100</strain>
    </source>
</reference>
<protein>
    <submittedName>
        <fullName evidence="7">Cytochrome c</fullName>
    </submittedName>
</protein>
<dbReference type="PANTHER" id="PTHR33751:SF1">
    <property type="entry name" value="CBB3-TYPE CYTOCHROME C OXIDASE SUBUNIT FIXP"/>
    <property type="match status" value="1"/>
</dbReference>
<evidence type="ECO:0000256" key="5">
    <source>
        <dbReference type="SAM" id="Phobius"/>
    </source>
</evidence>
<gene>
    <name evidence="7" type="ORF">Pla100_38080</name>
</gene>